<reference evidence="8 9" key="1">
    <citation type="journal article" date="2015" name="Nat. Commun.">
        <title>Outbred genome sequencing and CRISPR/Cas9 gene editing in butterflies.</title>
        <authorList>
            <person name="Li X."/>
            <person name="Fan D."/>
            <person name="Zhang W."/>
            <person name="Liu G."/>
            <person name="Zhang L."/>
            <person name="Zhao L."/>
            <person name="Fang X."/>
            <person name="Chen L."/>
            <person name="Dong Y."/>
            <person name="Chen Y."/>
            <person name="Ding Y."/>
            <person name="Zhao R."/>
            <person name="Feng M."/>
            <person name="Zhu Y."/>
            <person name="Feng Y."/>
            <person name="Jiang X."/>
            <person name="Zhu D."/>
            <person name="Xiang H."/>
            <person name="Feng X."/>
            <person name="Li S."/>
            <person name="Wang J."/>
            <person name="Zhang G."/>
            <person name="Kronforst M.R."/>
            <person name="Wang W."/>
        </authorList>
    </citation>
    <scope>NUCLEOTIDE SEQUENCE [LARGE SCALE GENOMIC DNA]</scope>
    <source>
        <strain evidence="8">Ya'a_city_454_Pm</strain>
        <tissue evidence="8">Whole body</tissue>
    </source>
</reference>
<dbReference type="SMART" id="SM01401">
    <property type="entry name" value="Sds3"/>
    <property type="match status" value="1"/>
</dbReference>
<gene>
    <name evidence="8" type="ORF">RR48_05633</name>
</gene>
<evidence type="ECO:0000256" key="6">
    <source>
        <dbReference type="ARBA" id="ARBA00038256"/>
    </source>
</evidence>
<evidence type="ECO:0000256" key="5">
    <source>
        <dbReference type="ARBA" id="ARBA00023242"/>
    </source>
</evidence>
<evidence type="ECO:0000256" key="7">
    <source>
        <dbReference type="SAM" id="MobiDB-lite"/>
    </source>
</evidence>
<keyword evidence="4" id="KW-0804">Transcription</keyword>
<dbReference type="Pfam" id="PF08598">
    <property type="entry name" value="Sds3"/>
    <property type="match status" value="1"/>
</dbReference>
<evidence type="ECO:0000313" key="8">
    <source>
        <dbReference type="EMBL" id="KPJ15669.1"/>
    </source>
</evidence>
<evidence type="ECO:0000256" key="4">
    <source>
        <dbReference type="ARBA" id="ARBA00023163"/>
    </source>
</evidence>
<feature type="compositionally biased region" description="Acidic residues" evidence="7">
    <location>
        <begin position="37"/>
        <end position="55"/>
    </location>
</feature>
<comment type="similarity">
    <text evidence="6">Belongs to the BRMS1 family.</text>
</comment>
<dbReference type="GO" id="GO:0010468">
    <property type="term" value="P:regulation of gene expression"/>
    <property type="evidence" value="ECO:0007669"/>
    <property type="project" value="UniProtKB-ARBA"/>
</dbReference>
<evidence type="ECO:0000256" key="2">
    <source>
        <dbReference type="ARBA" id="ARBA00022491"/>
    </source>
</evidence>
<dbReference type="FunCoup" id="A0A0N1I8N7">
    <property type="interactions" value="592"/>
</dbReference>
<dbReference type="Proteomes" id="UP000053240">
    <property type="component" value="Unassembled WGS sequence"/>
</dbReference>
<accession>A0A0N1I8N7</accession>
<keyword evidence="9" id="KW-1185">Reference proteome</keyword>
<evidence type="ECO:0000256" key="3">
    <source>
        <dbReference type="ARBA" id="ARBA00023015"/>
    </source>
</evidence>
<keyword evidence="2" id="KW-0678">Repressor</keyword>
<proteinExistence type="inferred from homology"/>
<keyword evidence="3" id="KW-0805">Transcription regulation</keyword>
<protein>
    <submittedName>
        <fullName evidence="8">Breast cancer metastasis-suppressor 1-like protein-A</fullName>
    </submittedName>
</protein>
<name>A0A0N1I8N7_PAPMA</name>
<evidence type="ECO:0000313" key="9">
    <source>
        <dbReference type="Proteomes" id="UP000053240"/>
    </source>
</evidence>
<evidence type="ECO:0000256" key="1">
    <source>
        <dbReference type="ARBA" id="ARBA00004123"/>
    </source>
</evidence>
<dbReference type="Gene3D" id="1.20.5.1500">
    <property type="match status" value="2"/>
</dbReference>
<keyword evidence="5" id="KW-0539">Nucleus</keyword>
<dbReference type="FunFam" id="1.20.5.1500:FF:000002">
    <property type="entry name" value="breast cancer metastasis-suppressor 1-like protein-A"/>
    <property type="match status" value="1"/>
</dbReference>
<organism evidence="8 9">
    <name type="scientific">Papilio machaon</name>
    <name type="common">Old World swallowtail butterfly</name>
    <dbReference type="NCBI Taxonomy" id="76193"/>
    <lineage>
        <taxon>Eukaryota</taxon>
        <taxon>Metazoa</taxon>
        <taxon>Ecdysozoa</taxon>
        <taxon>Arthropoda</taxon>
        <taxon>Hexapoda</taxon>
        <taxon>Insecta</taxon>
        <taxon>Pterygota</taxon>
        <taxon>Neoptera</taxon>
        <taxon>Endopterygota</taxon>
        <taxon>Lepidoptera</taxon>
        <taxon>Glossata</taxon>
        <taxon>Ditrysia</taxon>
        <taxon>Papilionoidea</taxon>
        <taxon>Papilionidae</taxon>
        <taxon>Papilioninae</taxon>
        <taxon>Papilio</taxon>
    </lineage>
</organism>
<dbReference type="InterPro" id="IPR013907">
    <property type="entry name" value="Sds3"/>
</dbReference>
<sequence length="249" mass="28942">MPSMKVEGDSDGDGDMSGGDTERSGGSSRGPDRDSSAEEADEPDSDDSSEMDESECERRRNECLDNLSNLEHQFSLLREQLYNERVKHVEYQLAEVRGGRSQEYLGPLRRLQENMRVRIEVAGILKQMRIENIKHIYDAEEQAAHQHFKFSLLREQLYNERVKHVEYQLAEVRGGRSQEYLGPLRRLQENMRVRIEVAGILKQMRIENIKHIYDAEEQAAHQHFKVYSVKDNDFVLKLYAFVIHFALNG</sequence>
<dbReference type="AlphaFoldDB" id="A0A0N1I8N7"/>
<dbReference type="InParanoid" id="A0A0N1I8N7"/>
<feature type="region of interest" description="Disordered" evidence="7">
    <location>
        <begin position="1"/>
        <end position="60"/>
    </location>
</feature>
<dbReference type="PANTHER" id="PTHR21964">
    <property type="entry name" value="BREAST CANCER METASTASIS-SUPPRESSOR 1"/>
    <property type="match status" value="1"/>
</dbReference>
<comment type="subcellular location">
    <subcellularLocation>
        <location evidence="1">Nucleus</location>
    </subcellularLocation>
</comment>
<dbReference type="GO" id="GO:0005654">
    <property type="term" value="C:nucleoplasm"/>
    <property type="evidence" value="ECO:0007669"/>
    <property type="project" value="UniProtKB-ARBA"/>
</dbReference>
<dbReference type="EMBL" id="KQ460326">
    <property type="protein sequence ID" value="KPJ15669.1"/>
    <property type="molecule type" value="Genomic_DNA"/>
</dbReference>
<dbReference type="STRING" id="76193.A0A0N1I8N7"/>